<dbReference type="Proteomes" id="UP000250443">
    <property type="component" value="Unassembled WGS sequence"/>
</dbReference>
<evidence type="ECO:0000313" key="2">
    <source>
        <dbReference type="Proteomes" id="UP000250443"/>
    </source>
</evidence>
<evidence type="ECO:0000313" key="1">
    <source>
        <dbReference type="EMBL" id="SPZ12575.1"/>
    </source>
</evidence>
<dbReference type="Gene3D" id="1.10.530.10">
    <property type="match status" value="1"/>
</dbReference>
<name>A0A2X2DKC6_PSELU</name>
<dbReference type="PANTHER" id="PTHR34408">
    <property type="entry name" value="FAMILY PROTEIN, PUTATIVE-RELATED"/>
    <property type="match status" value="1"/>
</dbReference>
<dbReference type="SUPFAM" id="SSF53955">
    <property type="entry name" value="Lysozyme-like"/>
    <property type="match status" value="1"/>
</dbReference>
<organism evidence="1 2">
    <name type="scientific">Pseudomonas luteola</name>
    <dbReference type="NCBI Taxonomy" id="47886"/>
    <lineage>
        <taxon>Bacteria</taxon>
        <taxon>Pseudomonadati</taxon>
        <taxon>Pseudomonadota</taxon>
        <taxon>Gammaproteobacteria</taxon>
        <taxon>Pseudomonadales</taxon>
        <taxon>Pseudomonadaceae</taxon>
        <taxon>Pseudomonas</taxon>
    </lineage>
</organism>
<dbReference type="InterPro" id="IPR023346">
    <property type="entry name" value="Lysozyme-like_dom_sf"/>
</dbReference>
<dbReference type="EMBL" id="UAUF01000014">
    <property type="protein sequence ID" value="SPZ12575.1"/>
    <property type="molecule type" value="Genomic_DNA"/>
</dbReference>
<protein>
    <submittedName>
        <fullName evidence="1">Glycoside hydrolase</fullName>
    </submittedName>
</protein>
<dbReference type="RefSeq" id="WP_112297932.1">
    <property type="nucleotide sequence ID" value="NZ_UAUF01000014.1"/>
</dbReference>
<reference evidence="1 2" key="1">
    <citation type="submission" date="2018-06" db="EMBL/GenBank/DDBJ databases">
        <authorList>
            <consortium name="Pathogen Informatics"/>
            <person name="Doyle S."/>
        </authorList>
    </citation>
    <scope>NUCLEOTIDE SEQUENCE [LARGE SCALE GENOMIC DNA]</scope>
    <source>
        <strain evidence="1 2">NCTC11842</strain>
    </source>
</reference>
<dbReference type="PANTHER" id="PTHR34408:SF1">
    <property type="entry name" value="GLYCOSYL HYDROLASE FAMILY 19 DOMAIN-CONTAINING PROTEIN HI_1415"/>
    <property type="match status" value="1"/>
</dbReference>
<sequence>MTELSSVQQWSYPFNLKGEEGQSSKPVTDPLQYFDALAKAKGGYYPIGKNGLWHGGVHFDSGTAASLDQSAIRCIADGEVVAYRVDDTYKKSNFSSGEKLFSTGFVLVRHKLELPKLNEQANATNTPTEQPSLIFYSLYMHLLDWAGYTKENAPTPPNFLNKAVYSVKADKATDVVKGLRVRTAPRNGQIKAVLPKGTRVKLGEQSATNNKWYRLISILEGQALPAINLDEECWVFEGQLDHTDVSDERLVGVKANDTEPTLAPQKGLNIRKAATGADKKLLTGLIPVDVTFTLETDTGRYCKIKEFISGQNILPLKEDCIKNISGYVYKECLQASRIPPTLNDIHVLDSPHPIRAGEIIGHLGIYQNHDDIAAEPMLHLEVFSCEDVPAFIEKTKAAAASLPDDKKNLLKIHKEASKLISHRSDISASNPPKLSDTGTVIGVDMIFNLEVLNNYPQDRKITVTETSPGSKTSKTRTWWRLDNILADQQGNKISGWLTEQSELTTRHSPWEWEGFDFIRETPSNLDHLASHLTNTNQIDEIEQASYSANIKYSESGPIKERLYKILDLNNDKAFTPTETKLALKEAWLSQSIYKLITKYESEWFWKKNKWEEIDSIMLLGEENSDWSTEKERIEQLSWWHQVNSIQNKENDLTTIHNLENPVTWHISIAGLIDNFNTFESNAITLEMLAAVNPSGTEIHHKNILPILNKYTKAYKLKNKRELAHFLSQIAHESNLNAVEEGLYYSPMQMRATFGCKAKNRKSGYNSLTNSCNFGVLREKLWTNESHYARNAENLGNYVYANRLGNGSEESGDGYKYRGRGMIQTTGKDAYRYFQNVHNRQNPDDIRDFISHPELLSTSLDYSVESAFVFWFSKQTANGLKLSDIAKTEGVVRVTEIVNGGQNGLTDRKNKYNAIAPLLNLEQEI</sequence>
<accession>A0A2X2DKC6</accession>
<dbReference type="AlphaFoldDB" id="A0A2X2DKC6"/>
<proteinExistence type="predicted"/>
<dbReference type="InterPro" id="IPR052354">
    <property type="entry name" value="Cell_Wall_Dynamics_Protein"/>
</dbReference>
<dbReference type="GO" id="GO:0016787">
    <property type="term" value="F:hydrolase activity"/>
    <property type="evidence" value="ECO:0007669"/>
    <property type="project" value="UniProtKB-KW"/>
</dbReference>
<keyword evidence="1" id="KW-0378">Hydrolase</keyword>
<gene>
    <name evidence="1" type="ORF">NCTC11842_04553</name>
</gene>